<dbReference type="AlphaFoldDB" id="A0A644X7J1"/>
<evidence type="ECO:0000256" key="1">
    <source>
        <dbReference type="SAM" id="MobiDB-lite"/>
    </source>
</evidence>
<sequence length="62" mass="6601">MKRLSLVAVSRLVKANADTANATNDLPMANGIPNLDMNVPTPFENTLTGPPFRSSVKSPCDT</sequence>
<reference evidence="2" key="1">
    <citation type="submission" date="2019-08" db="EMBL/GenBank/DDBJ databases">
        <authorList>
            <person name="Kucharzyk K."/>
            <person name="Murdoch R.W."/>
            <person name="Higgins S."/>
            <person name="Loffler F."/>
        </authorList>
    </citation>
    <scope>NUCLEOTIDE SEQUENCE</scope>
</reference>
<feature type="region of interest" description="Disordered" evidence="1">
    <location>
        <begin position="40"/>
        <end position="62"/>
    </location>
</feature>
<accession>A0A644X7J1</accession>
<gene>
    <name evidence="2" type="ORF">SDC9_58498</name>
</gene>
<name>A0A644X7J1_9ZZZZ</name>
<evidence type="ECO:0000313" key="2">
    <source>
        <dbReference type="EMBL" id="MPM12146.1"/>
    </source>
</evidence>
<organism evidence="2">
    <name type="scientific">bioreactor metagenome</name>
    <dbReference type="NCBI Taxonomy" id="1076179"/>
    <lineage>
        <taxon>unclassified sequences</taxon>
        <taxon>metagenomes</taxon>
        <taxon>ecological metagenomes</taxon>
    </lineage>
</organism>
<dbReference type="EMBL" id="VSSQ01001927">
    <property type="protein sequence ID" value="MPM12146.1"/>
    <property type="molecule type" value="Genomic_DNA"/>
</dbReference>
<comment type="caution">
    <text evidence="2">The sequence shown here is derived from an EMBL/GenBank/DDBJ whole genome shotgun (WGS) entry which is preliminary data.</text>
</comment>
<proteinExistence type="predicted"/>
<protein>
    <submittedName>
        <fullName evidence="2">Uncharacterized protein</fullName>
    </submittedName>
</protein>